<protein>
    <submittedName>
        <fullName evidence="2">Pilus assembly protein PilX</fullName>
    </submittedName>
</protein>
<dbReference type="Pfam" id="PF14341">
    <property type="entry name" value="PilX_N"/>
    <property type="match status" value="1"/>
</dbReference>
<evidence type="ECO:0000313" key="2">
    <source>
        <dbReference type="EMBL" id="MBC2692143.1"/>
    </source>
</evidence>
<organism evidence="2 3">
    <name type="scientific">Pseudomonas kielensis</name>
    <dbReference type="NCBI Taxonomy" id="2762577"/>
    <lineage>
        <taxon>Bacteria</taxon>
        <taxon>Pseudomonadati</taxon>
        <taxon>Pseudomonadota</taxon>
        <taxon>Gammaproteobacteria</taxon>
        <taxon>Pseudomonadales</taxon>
        <taxon>Pseudomonadaceae</taxon>
        <taxon>Pseudomonas</taxon>
    </lineage>
</organism>
<dbReference type="InterPro" id="IPR025746">
    <property type="entry name" value="PilX_N_dom"/>
</dbReference>
<accession>A0A7X1GIP8</accession>
<comment type="caution">
    <text evidence="2">The sequence shown here is derived from an EMBL/GenBank/DDBJ whole genome shotgun (WGS) entry which is preliminary data.</text>
</comment>
<reference evidence="2 3" key="1">
    <citation type="submission" date="2020-08" db="EMBL/GenBank/DDBJ databases">
        <title>Pseudomonas sp. nov.</title>
        <authorList>
            <person name="Gieschler S."/>
            <person name="Fiedler G."/>
            <person name="Brinks E."/>
            <person name="Boehnlein C."/>
            <person name="Franz C.M.A.P."/>
            <person name="Kabisch J."/>
        </authorList>
    </citation>
    <scope>NUCLEOTIDE SEQUENCE [LARGE SCALE GENOMIC DNA]</scope>
    <source>
        <strain evidence="2 3">MBT-1</strain>
    </source>
</reference>
<dbReference type="AlphaFoldDB" id="A0A7X1GIP8"/>
<sequence>MRSFKASAQSGMALLLSLVFLSLLSLIGVAAMQNATLQEKLAASLAARNQSFQGAEAVLRIGESAVQRSHYTLPECAAGIRCGPPAESSVVTNAGFNATSGVTWIAAANGVYGVQNLGGVSGAVQVPAGTRVTLYRVSAVGLDGLSRTVLESIYAKFESEAAAIGGKMLGTCLAGEALGDGRSCADENSDGGSRRIMWRQIQ</sequence>
<feature type="domain" description="Type 4 fimbrial biogenesis protein PilX N-terminal" evidence="1">
    <location>
        <begin position="10"/>
        <end position="60"/>
    </location>
</feature>
<keyword evidence="3" id="KW-1185">Reference proteome</keyword>
<dbReference type="Proteomes" id="UP000526003">
    <property type="component" value="Unassembled WGS sequence"/>
</dbReference>
<evidence type="ECO:0000313" key="3">
    <source>
        <dbReference type="Proteomes" id="UP000526003"/>
    </source>
</evidence>
<proteinExistence type="predicted"/>
<evidence type="ECO:0000259" key="1">
    <source>
        <dbReference type="Pfam" id="PF14341"/>
    </source>
</evidence>
<dbReference type="EMBL" id="JACMYG010000024">
    <property type="protein sequence ID" value="MBC2692143.1"/>
    <property type="molecule type" value="Genomic_DNA"/>
</dbReference>
<gene>
    <name evidence="2" type="ORF">H7995_20360</name>
</gene>
<name>A0A7X1GIP8_9PSED</name>